<comment type="cofactor">
    <cofactor evidence="1 5">
        <name>heme</name>
        <dbReference type="ChEBI" id="CHEBI:30413"/>
    </cofactor>
</comment>
<evidence type="ECO:0000256" key="3">
    <source>
        <dbReference type="ARBA" id="ARBA00022723"/>
    </source>
</evidence>
<evidence type="ECO:0000256" key="1">
    <source>
        <dbReference type="ARBA" id="ARBA00001971"/>
    </source>
</evidence>
<dbReference type="PROSITE" id="PS00086">
    <property type="entry name" value="CYTOCHROME_P450"/>
    <property type="match status" value="1"/>
</dbReference>
<dbReference type="PRINTS" id="PR00463">
    <property type="entry name" value="EP450I"/>
</dbReference>
<dbReference type="PANTHER" id="PTHR24305:SF166">
    <property type="entry name" value="CYTOCHROME P450 12A4, MITOCHONDRIAL-RELATED"/>
    <property type="match status" value="1"/>
</dbReference>
<dbReference type="InterPro" id="IPR001128">
    <property type="entry name" value="Cyt_P450"/>
</dbReference>
<evidence type="ECO:0000313" key="8">
    <source>
        <dbReference type="Proteomes" id="UP000070444"/>
    </source>
</evidence>
<name>A0A137P0X5_CONC2</name>
<protein>
    <submittedName>
        <fullName evidence="7">Cytochrome P450</fullName>
    </submittedName>
</protein>
<comment type="similarity">
    <text evidence="2 6">Belongs to the cytochrome P450 family.</text>
</comment>
<dbReference type="GO" id="GO:0016705">
    <property type="term" value="F:oxidoreductase activity, acting on paired donors, with incorporation or reduction of molecular oxygen"/>
    <property type="evidence" value="ECO:0007669"/>
    <property type="project" value="InterPro"/>
</dbReference>
<keyword evidence="6" id="KW-0503">Monooxygenase</keyword>
<keyword evidence="3 5" id="KW-0479">Metal-binding</keyword>
<keyword evidence="6" id="KW-0560">Oxidoreductase</keyword>
<organism evidence="7 8">
    <name type="scientific">Conidiobolus coronatus (strain ATCC 28846 / CBS 209.66 / NRRL 28638)</name>
    <name type="common">Delacroixia coronata</name>
    <dbReference type="NCBI Taxonomy" id="796925"/>
    <lineage>
        <taxon>Eukaryota</taxon>
        <taxon>Fungi</taxon>
        <taxon>Fungi incertae sedis</taxon>
        <taxon>Zoopagomycota</taxon>
        <taxon>Entomophthoromycotina</taxon>
        <taxon>Entomophthoromycetes</taxon>
        <taxon>Entomophthorales</taxon>
        <taxon>Ancylistaceae</taxon>
        <taxon>Conidiobolus</taxon>
    </lineage>
</organism>
<dbReference type="Gene3D" id="1.10.630.10">
    <property type="entry name" value="Cytochrome P450"/>
    <property type="match status" value="1"/>
</dbReference>
<dbReference type="STRING" id="796925.A0A137P0X5"/>
<gene>
    <name evidence="7" type="ORF">CONCODRAFT_24597</name>
</gene>
<keyword evidence="4 5" id="KW-0408">Iron</keyword>
<feature type="non-terminal residue" evidence="7">
    <location>
        <position position="1"/>
    </location>
</feature>
<dbReference type="InterPro" id="IPR050121">
    <property type="entry name" value="Cytochrome_P450_monoxygenase"/>
</dbReference>
<dbReference type="OrthoDB" id="1470350at2759"/>
<feature type="binding site" description="axial binding residue" evidence="5">
    <location>
        <position position="415"/>
    </location>
    <ligand>
        <name>heme</name>
        <dbReference type="ChEBI" id="CHEBI:30413"/>
    </ligand>
    <ligandPart>
        <name>Fe</name>
        <dbReference type="ChEBI" id="CHEBI:18248"/>
    </ligandPart>
</feature>
<dbReference type="Pfam" id="PF00067">
    <property type="entry name" value="p450"/>
    <property type="match status" value="1"/>
</dbReference>
<evidence type="ECO:0000256" key="6">
    <source>
        <dbReference type="RuleBase" id="RU000461"/>
    </source>
</evidence>
<dbReference type="SUPFAM" id="SSF48264">
    <property type="entry name" value="Cytochrome P450"/>
    <property type="match status" value="1"/>
</dbReference>
<dbReference type="Proteomes" id="UP000070444">
    <property type="component" value="Unassembled WGS sequence"/>
</dbReference>
<dbReference type="AlphaFoldDB" id="A0A137P0X5"/>
<dbReference type="GO" id="GO:0005506">
    <property type="term" value="F:iron ion binding"/>
    <property type="evidence" value="ECO:0007669"/>
    <property type="project" value="InterPro"/>
</dbReference>
<dbReference type="InterPro" id="IPR036396">
    <property type="entry name" value="Cyt_P450_sf"/>
</dbReference>
<dbReference type="EMBL" id="KQ964571">
    <property type="protein sequence ID" value="KXN68519.1"/>
    <property type="molecule type" value="Genomic_DNA"/>
</dbReference>
<evidence type="ECO:0000313" key="7">
    <source>
        <dbReference type="EMBL" id="KXN68519.1"/>
    </source>
</evidence>
<evidence type="ECO:0000256" key="2">
    <source>
        <dbReference type="ARBA" id="ARBA00010617"/>
    </source>
</evidence>
<dbReference type="PRINTS" id="PR00385">
    <property type="entry name" value="P450"/>
</dbReference>
<feature type="non-terminal residue" evidence="7">
    <location>
        <position position="438"/>
    </location>
</feature>
<dbReference type="InterPro" id="IPR002401">
    <property type="entry name" value="Cyt_P450_E_grp-I"/>
</dbReference>
<evidence type="ECO:0000256" key="4">
    <source>
        <dbReference type="ARBA" id="ARBA00023004"/>
    </source>
</evidence>
<accession>A0A137P0X5</accession>
<sequence length="438" mass="50837">NTLLFIYNVYFHPLSNVPGPKHLILSSIVKVYYQFRGTLQLNINRWHNLYGPVIRLGVNEISVIDQYYSTEIYCNQNYKKSKLMELLGVMFGKNLFTIRDRVEHINRKKMVCEAFNRRSLIRMEAVIWEDGVKELLNKLENNTEEGQIVNLASEFHNLTFDVIGKLIFGQHFNLLANHSHQLIDNFNNFNIMLIMLTTFPFLRYIRVPFLSKFYNAIDYKNDFAKKAVKLKKLSNSREEDIMDHYLEARDPETDTKLTDKELQDETMILLFSGVDTTASTISMCIYHLLKYPNVYFNVLEELDRVKPVDEVTGKIRSFSWLKENIPYLGAVIYETIRLYPAFAFGVPRLVPEGGATAAGYYLPSDTEVSVSIFSYQRSAQYFENPDEFIPSRWLRNSKDELKHSIIAFGRGSTTCIGKQLALIQITLTLVGLLTRFEL</sequence>
<keyword evidence="5 6" id="KW-0349">Heme</keyword>
<dbReference type="GO" id="GO:0004497">
    <property type="term" value="F:monooxygenase activity"/>
    <property type="evidence" value="ECO:0007669"/>
    <property type="project" value="UniProtKB-KW"/>
</dbReference>
<keyword evidence="8" id="KW-1185">Reference proteome</keyword>
<dbReference type="InterPro" id="IPR017972">
    <property type="entry name" value="Cyt_P450_CS"/>
</dbReference>
<dbReference type="PANTHER" id="PTHR24305">
    <property type="entry name" value="CYTOCHROME P450"/>
    <property type="match status" value="1"/>
</dbReference>
<dbReference type="GO" id="GO:0020037">
    <property type="term" value="F:heme binding"/>
    <property type="evidence" value="ECO:0007669"/>
    <property type="project" value="InterPro"/>
</dbReference>
<reference evidence="7 8" key="1">
    <citation type="journal article" date="2015" name="Genome Biol. Evol.">
        <title>Phylogenomic analyses indicate that early fungi evolved digesting cell walls of algal ancestors of land plants.</title>
        <authorList>
            <person name="Chang Y."/>
            <person name="Wang S."/>
            <person name="Sekimoto S."/>
            <person name="Aerts A.L."/>
            <person name="Choi C."/>
            <person name="Clum A."/>
            <person name="LaButti K.M."/>
            <person name="Lindquist E.A."/>
            <person name="Yee Ngan C."/>
            <person name="Ohm R.A."/>
            <person name="Salamov A.A."/>
            <person name="Grigoriev I.V."/>
            <person name="Spatafora J.W."/>
            <person name="Berbee M.L."/>
        </authorList>
    </citation>
    <scope>NUCLEOTIDE SEQUENCE [LARGE SCALE GENOMIC DNA]</scope>
    <source>
        <strain evidence="7 8">NRRL 28638</strain>
    </source>
</reference>
<evidence type="ECO:0000256" key="5">
    <source>
        <dbReference type="PIRSR" id="PIRSR602401-1"/>
    </source>
</evidence>
<proteinExistence type="inferred from homology"/>